<feature type="transmembrane region" description="Helical" evidence="10">
    <location>
        <begin position="50"/>
        <end position="67"/>
    </location>
</feature>
<keyword evidence="13" id="KW-1185">Reference proteome</keyword>
<dbReference type="EMBL" id="BOOO01000015">
    <property type="protein sequence ID" value="GII29330.1"/>
    <property type="molecule type" value="Genomic_DNA"/>
</dbReference>
<dbReference type="Gene3D" id="3.30.565.10">
    <property type="entry name" value="Histidine kinase-like ATPase, C-terminal domain"/>
    <property type="match status" value="1"/>
</dbReference>
<comment type="caution">
    <text evidence="12">The sequence shown here is derived from an EMBL/GenBank/DDBJ whole genome shotgun (WGS) entry which is preliminary data.</text>
</comment>
<dbReference type="GO" id="GO:0016020">
    <property type="term" value="C:membrane"/>
    <property type="evidence" value="ECO:0007669"/>
    <property type="project" value="InterPro"/>
</dbReference>
<dbReference type="InterPro" id="IPR011712">
    <property type="entry name" value="Sig_transdc_His_kin_sub3_dim/P"/>
</dbReference>
<keyword evidence="10" id="KW-1133">Transmembrane helix</keyword>
<protein>
    <recommendedName>
        <fullName evidence="2">histidine kinase</fullName>
        <ecNumber evidence="2">2.7.13.3</ecNumber>
    </recommendedName>
</protein>
<feature type="transmembrane region" description="Helical" evidence="10">
    <location>
        <begin position="96"/>
        <end position="111"/>
    </location>
</feature>
<dbReference type="RefSeq" id="WP_203953346.1">
    <property type="nucleotide sequence ID" value="NZ_BOOO01000015.1"/>
</dbReference>
<evidence type="ECO:0000256" key="7">
    <source>
        <dbReference type="ARBA" id="ARBA00022840"/>
    </source>
</evidence>
<dbReference type="InterPro" id="IPR036890">
    <property type="entry name" value="HATPase_C_sf"/>
</dbReference>
<evidence type="ECO:0000313" key="12">
    <source>
        <dbReference type="EMBL" id="GII29330.1"/>
    </source>
</evidence>
<dbReference type="PROSITE" id="PS50109">
    <property type="entry name" value="HIS_KIN"/>
    <property type="match status" value="1"/>
</dbReference>
<evidence type="ECO:0000256" key="3">
    <source>
        <dbReference type="ARBA" id="ARBA00022553"/>
    </source>
</evidence>
<dbReference type="PANTHER" id="PTHR24421">
    <property type="entry name" value="NITRATE/NITRITE SENSOR PROTEIN NARX-RELATED"/>
    <property type="match status" value="1"/>
</dbReference>
<dbReference type="CDD" id="cd16917">
    <property type="entry name" value="HATPase_UhpB-NarQ-NarX-like"/>
    <property type="match status" value="1"/>
</dbReference>
<evidence type="ECO:0000256" key="4">
    <source>
        <dbReference type="ARBA" id="ARBA00022679"/>
    </source>
</evidence>
<keyword evidence="6 12" id="KW-0418">Kinase</keyword>
<dbReference type="PANTHER" id="PTHR24421:SF10">
    <property type="entry name" value="NITRATE_NITRITE SENSOR PROTEIN NARQ"/>
    <property type="match status" value="1"/>
</dbReference>
<evidence type="ECO:0000313" key="13">
    <source>
        <dbReference type="Proteomes" id="UP000650628"/>
    </source>
</evidence>
<evidence type="ECO:0000256" key="10">
    <source>
        <dbReference type="SAM" id="Phobius"/>
    </source>
</evidence>
<proteinExistence type="predicted"/>
<sequence length="407" mass="42899">MAEPSPQREPVSGRMAEPSPQREPVSGRTAGPSPQREPASVRHSARMVDGVLATLTVIGFTIGAIAAGVHSPWQGTIPLALFLGGLLLLRRRRPMTVLLLSIAGIFVYRLTSDFEGGWIWPASVAYFTAAASPRVRWVAVIGVAQLVYSAVDFRWVLDRSTGRFVIHIAGEGLLLAFLLAAGVAYAAAQRWRERLRETDSRARDAEERLRVSREVHDIVAHTLAVVGVHLNVAADTLQEEPAEAAAALRMAQEVRNRAMADLASLIGVLREGPDGTAPQPGLASLGTLIADARAAGLGVIFDERGTPSGVPAVTAVAVYRIVQESLANTLKHSGASRAEVTIGYQPRSVTVEIVDDGRGDSGSAVHEGHGLAGMRERVRALGGALTAGTVPGGFAVRAEIPVAGSAL</sequence>
<dbReference type="InterPro" id="IPR003594">
    <property type="entry name" value="HATPase_dom"/>
</dbReference>
<evidence type="ECO:0000256" key="8">
    <source>
        <dbReference type="ARBA" id="ARBA00023012"/>
    </source>
</evidence>
<evidence type="ECO:0000259" key="11">
    <source>
        <dbReference type="PROSITE" id="PS50109"/>
    </source>
</evidence>
<feature type="transmembrane region" description="Helical" evidence="10">
    <location>
        <begin position="73"/>
        <end position="89"/>
    </location>
</feature>
<dbReference type="SUPFAM" id="SSF55874">
    <property type="entry name" value="ATPase domain of HSP90 chaperone/DNA topoisomerase II/histidine kinase"/>
    <property type="match status" value="1"/>
</dbReference>
<evidence type="ECO:0000256" key="5">
    <source>
        <dbReference type="ARBA" id="ARBA00022741"/>
    </source>
</evidence>
<dbReference type="GO" id="GO:0005524">
    <property type="term" value="F:ATP binding"/>
    <property type="evidence" value="ECO:0007669"/>
    <property type="project" value="UniProtKB-KW"/>
</dbReference>
<gene>
    <name evidence="12" type="ORF">Pmi06nite_27720</name>
</gene>
<keyword evidence="8" id="KW-0902">Two-component regulatory system</keyword>
<dbReference type="GO" id="GO:0000155">
    <property type="term" value="F:phosphorelay sensor kinase activity"/>
    <property type="evidence" value="ECO:0007669"/>
    <property type="project" value="InterPro"/>
</dbReference>
<evidence type="ECO:0000256" key="9">
    <source>
        <dbReference type="SAM" id="MobiDB-lite"/>
    </source>
</evidence>
<keyword evidence="3" id="KW-0597">Phosphoprotein</keyword>
<evidence type="ECO:0000256" key="2">
    <source>
        <dbReference type="ARBA" id="ARBA00012438"/>
    </source>
</evidence>
<feature type="transmembrane region" description="Helical" evidence="10">
    <location>
        <begin position="164"/>
        <end position="188"/>
    </location>
</feature>
<dbReference type="Gene3D" id="1.20.5.1930">
    <property type="match status" value="1"/>
</dbReference>
<dbReference type="SMART" id="SM00387">
    <property type="entry name" value="HATPase_c"/>
    <property type="match status" value="1"/>
</dbReference>
<feature type="region of interest" description="Disordered" evidence="9">
    <location>
        <begin position="1"/>
        <end position="43"/>
    </location>
</feature>
<keyword evidence="7" id="KW-0067">ATP-binding</keyword>
<dbReference type="EC" id="2.7.13.3" evidence="2"/>
<organism evidence="12 13">
    <name type="scientific">Planotetraspora mira</name>
    <dbReference type="NCBI Taxonomy" id="58121"/>
    <lineage>
        <taxon>Bacteria</taxon>
        <taxon>Bacillati</taxon>
        <taxon>Actinomycetota</taxon>
        <taxon>Actinomycetes</taxon>
        <taxon>Streptosporangiales</taxon>
        <taxon>Streptosporangiaceae</taxon>
        <taxon>Planotetraspora</taxon>
    </lineage>
</organism>
<reference evidence="12 13" key="1">
    <citation type="submission" date="2021-01" db="EMBL/GenBank/DDBJ databases">
        <title>Whole genome shotgun sequence of Planotetraspora mira NBRC 15435.</title>
        <authorList>
            <person name="Komaki H."/>
            <person name="Tamura T."/>
        </authorList>
    </citation>
    <scope>NUCLEOTIDE SEQUENCE [LARGE SCALE GENOMIC DNA]</scope>
    <source>
        <strain evidence="12 13">NBRC 15435</strain>
    </source>
</reference>
<keyword evidence="10" id="KW-0812">Transmembrane</keyword>
<dbReference type="GO" id="GO:0046983">
    <property type="term" value="F:protein dimerization activity"/>
    <property type="evidence" value="ECO:0007669"/>
    <property type="project" value="InterPro"/>
</dbReference>
<dbReference type="Proteomes" id="UP000650628">
    <property type="component" value="Unassembled WGS sequence"/>
</dbReference>
<evidence type="ECO:0000256" key="1">
    <source>
        <dbReference type="ARBA" id="ARBA00000085"/>
    </source>
</evidence>
<dbReference type="AlphaFoldDB" id="A0A8J3X691"/>
<keyword evidence="10" id="KW-0472">Membrane</keyword>
<keyword evidence="5" id="KW-0547">Nucleotide-binding</keyword>
<dbReference type="Pfam" id="PF02518">
    <property type="entry name" value="HATPase_c"/>
    <property type="match status" value="1"/>
</dbReference>
<comment type="catalytic activity">
    <reaction evidence="1">
        <text>ATP + protein L-histidine = ADP + protein N-phospho-L-histidine.</text>
        <dbReference type="EC" id="2.7.13.3"/>
    </reaction>
</comment>
<keyword evidence="4" id="KW-0808">Transferase</keyword>
<dbReference type="Pfam" id="PF07730">
    <property type="entry name" value="HisKA_3"/>
    <property type="match status" value="1"/>
</dbReference>
<accession>A0A8J3X691</accession>
<feature type="domain" description="Histidine kinase" evidence="11">
    <location>
        <begin position="318"/>
        <end position="404"/>
    </location>
</feature>
<dbReference type="InterPro" id="IPR050482">
    <property type="entry name" value="Sensor_HK_TwoCompSys"/>
</dbReference>
<name>A0A8J3X691_9ACTN</name>
<evidence type="ECO:0000256" key="6">
    <source>
        <dbReference type="ARBA" id="ARBA00022777"/>
    </source>
</evidence>
<dbReference type="InterPro" id="IPR005467">
    <property type="entry name" value="His_kinase_dom"/>
</dbReference>